<dbReference type="PANTHER" id="PTHR10788">
    <property type="entry name" value="TREHALOSE-6-PHOSPHATE SYNTHASE"/>
    <property type="match status" value="1"/>
</dbReference>
<proteinExistence type="inferred from homology"/>
<evidence type="ECO:0000256" key="2">
    <source>
        <dbReference type="RuleBase" id="RU361117"/>
    </source>
</evidence>
<comment type="similarity">
    <text evidence="1">Belongs to the glycosyltransferase 20 family.</text>
</comment>
<dbReference type="GO" id="GO:0003825">
    <property type="term" value="F:alpha,alpha-trehalose-phosphate synthase (UDP-forming) activity"/>
    <property type="evidence" value="ECO:0007669"/>
    <property type="project" value="TreeGrafter"/>
</dbReference>
<comment type="similarity">
    <text evidence="2">Belongs to the trehalose phosphatase family.</text>
</comment>
<dbReference type="AlphaFoldDB" id="A0A060CIT2"/>
<keyword evidence="2" id="KW-0378">Hydrolase</keyword>
<dbReference type="EC" id="3.1.3.12" evidence="2"/>
<name>A0A060CIT2_9FLAO</name>
<accession>A0A060CIT2</accession>
<protein>
    <recommendedName>
        <fullName evidence="2">Trehalose 6-phosphate phosphatase</fullName>
        <ecNumber evidence="2">3.1.3.12</ecNumber>
    </recommendedName>
</protein>
<comment type="pathway">
    <text evidence="2">Glycan biosynthesis; trehalose biosynthesis.</text>
</comment>
<dbReference type="NCBIfam" id="TIGR00685">
    <property type="entry name" value="T6PP"/>
    <property type="match status" value="1"/>
</dbReference>
<evidence type="ECO:0000313" key="3">
    <source>
        <dbReference type="EMBL" id="AIA95154.1"/>
    </source>
</evidence>
<dbReference type="PANTHER" id="PTHR10788:SF106">
    <property type="entry name" value="BCDNA.GH08860"/>
    <property type="match status" value="1"/>
</dbReference>
<dbReference type="Gene3D" id="3.40.50.1000">
    <property type="entry name" value="HAD superfamily/HAD-like"/>
    <property type="match status" value="1"/>
</dbReference>
<sequence length="142" mass="16143">MMQMYSDRMPGTLIEEKEYSLAFHYRNCEPDMAGMKLGEVRAALASAIQSTSLSIQEGNKVLEVKDSRIDKGQSASIFLHKHEYDFIFGVGDDYTDEDLFTALPSNAYSVKIGMDPTNAKYRLNSWKSMRVLLKKLTETNKE</sequence>
<dbReference type="GO" id="GO:0046872">
    <property type="term" value="F:metal ion binding"/>
    <property type="evidence" value="ECO:0007669"/>
    <property type="project" value="UniProtKB-KW"/>
</dbReference>
<dbReference type="GO" id="GO:0004805">
    <property type="term" value="F:trehalose-phosphatase activity"/>
    <property type="evidence" value="ECO:0007669"/>
    <property type="project" value="UniProtKB-EC"/>
</dbReference>
<organism evidence="3">
    <name type="scientific">uncultured Flavobacteriales bacterium</name>
    <dbReference type="NCBI Taxonomy" id="213322"/>
    <lineage>
        <taxon>Bacteria</taxon>
        <taxon>Pseudomonadati</taxon>
        <taxon>Bacteroidota</taxon>
        <taxon>Flavobacteriia</taxon>
        <taxon>Flavobacteriales</taxon>
        <taxon>environmental samples</taxon>
    </lineage>
</organism>
<keyword evidence="2" id="KW-0479">Metal-binding</keyword>
<evidence type="ECO:0000256" key="1">
    <source>
        <dbReference type="ARBA" id="ARBA00008799"/>
    </source>
</evidence>
<dbReference type="EMBL" id="KF127794">
    <property type="protein sequence ID" value="AIA95154.1"/>
    <property type="molecule type" value="Genomic_DNA"/>
</dbReference>
<dbReference type="SUPFAM" id="SSF56784">
    <property type="entry name" value="HAD-like"/>
    <property type="match status" value="1"/>
</dbReference>
<dbReference type="InterPro" id="IPR003337">
    <property type="entry name" value="Trehalose_PPase"/>
</dbReference>
<dbReference type="GO" id="GO:0005992">
    <property type="term" value="P:trehalose biosynthetic process"/>
    <property type="evidence" value="ECO:0007669"/>
    <property type="project" value="UniProtKB-UniPathway"/>
</dbReference>
<keyword evidence="2" id="KW-0460">Magnesium</keyword>
<dbReference type="InterPro" id="IPR001830">
    <property type="entry name" value="Glyco_trans_20"/>
</dbReference>
<dbReference type="Pfam" id="PF02358">
    <property type="entry name" value="Trehalose_PPase"/>
    <property type="match status" value="1"/>
</dbReference>
<dbReference type="InterPro" id="IPR023214">
    <property type="entry name" value="HAD_sf"/>
</dbReference>
<comment type="catalytic activity">
    <reaction evidence="2">
        <text>alpha,alpha-trehalose 6-phosphate + H2O = alpha,alpha-trehalose + phosphate</text>
        <dbReference type="Rhea" id="RHEA:23420"/>
        <dbReference type="ChEBI" id="CHEBI:15377"/>
        <dbReference type="ChEBI" id="CHEBI:16551"/>
        <dbReference type="ChEBI" id="CHEBI:43474"/>
        <dbReference type="ChEBI" id="CHEBI:58429"/>
        <dbReference type="EC" id="3.1.3.12"/>
    </reaction>
</comment>
<dbReference type="InterPro" id="IPR036412">
    <property type="entry name" value="HAD-like_sf"/>
</dbReference>
<reference evidence="3" key="1">
    <citation type="journal article" date="2013" name="Environ. Microbiol.">
        <title>Seasonally variable intestinal metagenomes of the red palm weevil (Rhynchophorus ferrugineus).</title>
        <authorList>
            <person name="Jia S."/>
            <person name="Zhang X."/>
            <person name="Zhang G."/>
            <person name="Yin A."/>
            <person name="Zhang S."/>
            <person name="Li F."/>
            <person name="Wang L."/>
            <person name="Zhao D."/>
            <person name="Yun Q."/>
            <person name="Tala"/>
            <person name="Wang J."/>
            <person name="Sun G."/>
            <person name="Baabdullah M."/>
            <person name="Yu X."/>
            <person name="Hu S."/>
            <person name="Al-Mssallem I.S."/>
            <person name="Yu J."/>
        </authorList>
    </citation>
    <scope>NUCLEOTIDE SEQUENCE</scope>
</reference>
<dbReference type="UniPathway" id="UPA00299"/>
<comment type="cofactor">
    <cofactor evidence="2">
        <name>Mg(2+)</name>
        <dbReference type="ChEBI" id="CHEBI:18420"/>
    </cofactor>
</comment>
<comment type="function">
    <text evidence="2">Removes the phosphate from trehalose 6-phosphate to produce free trehalose.</text>
</comment>